<dbReference type="GO" id="GO:0005829">
    <property type="term" value="C:cytosol"/>
    <property type="evidence" value="ECO:0007669"/>
    <property type="project" value="TreeGrafter"/>
</dbReference>
<keyword evidence="2 6" id="KW-0489">Methyltransferase</keyword>
<dbReference type="EMBL" id="FQXV01000001">
    <property type="protein sequence ID" value="SHH51676.1"/>
    <property type="molecule type" value="Genomic_DNA"/>
</dbReference>
<dbReference type="Gene3D" id="3.40.1280.10">
    <property type="match status" value="1"/>
</dbReference>
<comment type="similarity">
    <text evidence="1">Belongs to the class IV-like SAM-binding methyltransferase superfamily. RNA methyltransferase TrmH family.</text>
</comment>
<evidence type="ECO:0000313" key="6">
    <source>
        <dbReference type="EMBL" id="SHH51676.1"/>
    </source>
</evidence>
<dbReference type="InterPro" id="IPR029028">
    <property type="entry name" value="Alpha/beta_knot_MTases"/>
</dbReference>
<dbReference type="SUPFAM" id="SSF55315">
    <property type="entry name" value="L30e-like"/>
    <property type="match status" value="1"/>
</dbReference>
<dbReference type="SMART" id="SM00967">
    <property type="entry name" value="SpoU_sub_bind"/>
    <property type="match status" value="1"/>
</dbReference>
<dbReference type="Proteomes" id="UP000183995">
    <property type="component" value="Unassembled WGS sequence"/>
</dbReference>
<dbReference type="FunFam" id="3.40.1280.10:FF:000008">
    <property type="entry name" value="Group 3 RNA methyltransferase TrmH"/>
    <property type="match status" value="1"/>
</dbReference>
<organism evidence="6 7">
    <name type="scientific">Sporobacter termitidis DSM 10068</name>
    <dbReference type="NCBI Taxonomy" id="1123282"/>
    <lineage>
        <taxon>Bacteria</taxon>
        <taxon>Bacillati</taxon>
        <taxon>Bacillota</taxon>
        <taxon>Clostridia</taxon>
        <taxon>Eubacteriales</taxon>
        <taxon>Oscillospiraceae</taxon>
        <taxon>Sporobacter</taxon>
    </lineage>
</organism>
<dbReference type="GO" id="GO:0032259">
    <property type="term" value="P:methylation"/>
    <property type="evidence" value="ECO:0007669"/>
    <property type="project" value="UniProtKB-KW"/>
</dbReference>
<dbReference type="GO" id="GO:0008173">
    <property type="term" value="F:RNA methyltransferase activity"/>
    <property type="evidence" value="ECO:0007669"/>
    <property type="project" value="InterPro"/>
</dbReference>
<dbReference type="InterPro" id="IPR013123">
    <property type="entry name" value="SpoU_subst-bd"/>
</dbReference>
<dbReference type="NCBIfam" id="TIGR00186">
    <property type="entry name" value="rRNA_methyl_3"/>
    <property type="match status" value="1"/>
</dbReference>
<evidence type="ECO:0000313" key="7">
    <source>
        <dbReference type="Proteomes" id="UP000183995"/>
    </source>
</evidence>
<dbReference type="Gene3D" id="3.30.1330.30">
    <property type="match status" value="1"/>
</dbReference>
<dbReference type="InterPro" id="IPR001537">
    <property type="entry name" value="SpoU_MeTrfase"/>
</dbReference>
<dbReference type="PANTHER" id="PTHR46429:SF1">
    <property type="entry name" value="23S RRNA (GUANOSINE-2'-O-)-METHYLTRANSFERASE RLMB"/>
    <property type="match status" value="1"/>
</dbReference>
<dbReference type="InterPro" id="IPR029064">
    <property type="entry name" value="Ribosomal_eL30-like_sf"/>
</dbReference>
<dbReference type="PANTHER" id="PTHR46429">
    <property type="entry name" value="23S RRNA (GUANOSINE-2'-O-)-METHYLTRANSFERASE RLMB"/>
    <property type="match status" value="1"/>
</dbReference>
<dbReference type="STRING" id="1123282.SAMN02745823_00144"/>
<dbReference type="CDD" id="cd18103">
    <property type="entry name" value="SpoU-like_RlmB"/>
    <property type="match status" value="1"/>
</dbReference>
<dbReference type="InterPro" id="IPR029026">
    <property type="entry name" value="tRNA_m1G_MTases_N"/>
</dbReference>
<dbReference type="GO" id="GO:0003723">
    <property type="term" value="F:RNA binding"/>
    <property type="evidence" value="ECO:0007669"/>
    <property type="project" value="InterPro"/>
</dbReference>
<evidence type="ECO:0000256" key="2">
    <source>
        <dbReference type="ARBA" id="ARBA00022603"/>
    </source>
</evidence>
<dbReference type="SUPFAM" id="SSF75217">
    <property type="entry name" value="alpha/beta knot"/>
    <property type="match status" value="1"/>
</dbReference>
<evidence type="ECO:0000256" key="1">
    <source>
        <dbReference type="ARBA" id="ARBA00007228"/>
    </source>
</evidence>
<evidence type="ECO:0000256" key="4">
    <source>
        <dbReference type="SAM" id="MobiDB-lite"/>
    </source>
</evidence>
<dbReference type="GO" id="GO:0006396">
    <property type="term" value="P:RNA processing"/>
    <property type="evidence" value="ECO:0007669"/>
    <property type="project" value="InterPro"/>
</dbReference>
<proteinExistence type="inferred from homology"/>
<accession>A0A1M5TLY2</accession>
<gene>
    <name evidence="6" type="ORF">SAMN02745823_00144</name>
</gene>
<dbReference type="InterPro" id="IPR004441">
    <property type="entry name" value="rRNA_MeTrfase_TrmH"/>
</dbReference>
<dbReference type="AlphaFoldDB" id="A0A1M5TLY2"/>
<sequence length="278" mass="29468">MNDGTFNRRKPPARHMDPYHRREEPAVQDDPVAEGVIEGRNAVIEALRAGRPIDKVFIARGETDATLGHIAAKARDAGAVVVEADKRKLDAMSATHAHQGVIALASVKSYVSIEEILQLAKDRGEAPLVVVCDEISDPHNLGAVIRTAECVGAHGIVIPKRRSAGMTAIVSKTSAGAVEHMAIARVANITAALQELKKAGVWIYGATSAGNNGLWDTDLTGPAAIVIGSEGGGMSRLVEESCDFRLRIPMVGKISSLNASVSASVILYEALRQRSAKK</sequence>
<feature type="domain" description="RNA 2-O ribose methyltransferase substrate binding" evidence="5">
    <location>
        <begin position="36"/>
        <end position="111"/>
    </location>
</feature>
<protein>
    <submittedName>
        <fullName evidence="6">23S rRNA (Guanosine2251-2'-O)-methyltransferase</fullName>
    </submittedName>
</protein>
<name>A0A1M5TLY2_9FIRM</name>
<feature type="compositionally biased region" description="Basic and acidic residues" evidence="4">
    <location>
        <begin position="14"/>
        <end position="25"/>
    </location>
</feature>
<keyword evidence="7" id="KW-1185">Reference proteome</keyword>
<reference evidence="6 7" key="1">
    <citation type="submission" date="2016-11" db="EMBL/GenBank/DDBJ databases">
        <authorList>
            <person name="Jaros S."/>
            <person name="Januszkiewicz K."/>
            <person name="Wedrychowicz H."/>
        </authorList>
    </citation>
    <scope>NUCLEOTIDE SEQUENCE [LARGE SCALE GENOMIC DNA]</scope>
    <source>
        <strain evidence="6 7">DSM 10068</strain>
    </source>
</reference>
<keyword evidence="3 6" id="KW-0808">Transferase</keyword>
<dbReference type="Pfam" id="PF08032">
    <property type="entry name" value="SpoU_sub_bind"/>
    <property type="match status" value="1"/>
</dbReference>
<evidence type="ECO:0000256" key="3">
    <source>
        <dbReference type="ARBA" id="ARBA00022679"/>
    </source>
</evidence>
<feature type="region of interest" description="Disordered" evidence="4">
    <location>
        <begin position="1"/>
        <end position="27"/>
    </location>
</feature>
<dbReference type="Pfam" id="PF00588">
    <property type="entry name" value="SpoU_methylase"/>
    <property type="match status" value="1"/>
</dbReference>
<evidence type="ECO:0000259" key="5">
    <source>
        <dbReference type="SMART" id="SM00967"/>
    </source>
</evidence>